<name>A0A177M6B9_METMH</name>
<dbReference type="InterPro" id="IPR013424">
    <property type="entry name" value="Ice-binding_C"/>
</dbReference>
<reference evidence="2 3" key="1">
    <citation type="submission" date="2016-03" db="EMBL/GenBank/DDBJ databases">
        <authorList>
            <person name="Ploux O."/>
        </authorList>
    </citation>
    <scope>NUCLEOTIDE SEQUENCE [LARGE SCALE GENOMIC DNA]</scope>
    <source>
        <strain evidence="2 3">R-45371</strain>
    </source>
</reference>
<dbReference type="AlphaFoldDB" id="A0A177M6B9"/>
<dbReference type="RefSeq" id="WP_064037783.1">
    <property type="nucleotide sequence ID" value="NZ_LUUH01000076.1"/>
</dbReference>
<protein>
    <recommendedName>
        <fullName evidence="4">PEP-CTERM protein-sorting domain-containing protein</fullName>
    </recommendedName>
</protein>
<keyword evidence="1" id="KW-0732">Signal</keyword>
<evidence type="ECO:0008006" key="4">
    <source>
        <dbReference type="Google" id="ProtNLM"/>
    </source>
</evidence>
<gene>
    <name evidence="2" type="ORF">A1353_19295</name>
</gene>
<organism evidence="2 3">
    <name type="scientific">Methylomonas methanica</name>
    <dbReference type="NCBI Taxonomy" id="421"/>
    <lineage>
        <taxon>Bacteria</taxon>
        <taxon>Pseudomonadati</taxon>
        <taxon>Pseudomonadota</taxon>
        <taxon>Gammaproteobacteria</taxon>
        <taxon>Methylococcales</taxon>
        <taxon>Methylococcaceae</taxon>
        <taxon>Methylomonas</taxon>
    </lineage>
</organism>
<feature type="signal peptide" evidence="1">
    <location>
        <begin position="1"/>
        <end position="28"/>
    </location>
</feature>
<dbReference type="NCBIfam" id="TIGR02595">
    <property type="entry name" value="PEP_CTERM"/>
    <property type="match status" value="1"/>
</dbReference>
<evidence type="ECO:0000313" key="3">
    <source>
        <dbReference type="Proteomes" id="UP000077763"/>
    </source>
</evidence>
<evidence type="ECO:0000313" key="2">
    <source>
        <dbReference type="EMBL" id="OAI00590.1"/>
    </source>
</evidence>
<accession>A0A177M6B9</accession>
<comment type="caution">
    <text evidence="2">The sequence shown here is derived from an EMBL/GenBank/DDBJ whole genome shotgun (WGS) entry which is preliminary data.</text>
</comment>
<dbReference type="Proteomes" id="UP000077763">
    <property type="component" value="Unassembled WGS sequence"/>
</dbReference>
<dbReference type="EMBL" id="LUUH01000076">
    <property type="protein sequence ID" value="OAI00590.1"/>
    <property type="molecule type" value="Genomic_DNA"/>
</dbReference>
<feature type="chain" id="PRO_5008067683" description="PEP-CTERM protein-sorting domain-containing protein" evidence="1">
    <location>
        <begin position="29"/>
        <end position="248"/>
    </location>
</feature>
<proteinExistence type="predicted"/>
<sequence>MRKLINHYQLCFLVILTSTLFATSSANATSIVDTGQPSETQGGWALDRDQSGNYTFEALRFDLNQTTTITSTEAWLYGIFNDYKDTLTAVLYDSDATGKPDKVLYSSNFSATWGLIGWYGPSDLDWILDPGTFWLAIEVPTTNLFRGALPWGAPKQLQWRAAHALFDGIDYPYEPMPTDVFGTNTTFGLRINGEQVAAIPEPPTIALLSISGLGLLISRRNNWGQSKLKFRSTKSKSTRSSLAITNLA</sequence>
<evidence type="ECO:0000256" key="1">
    <source>
        <dbReference type="SAM" id="SignalP"/>
    </source>
</evidence>